<dbReference type="InterPro" id="IPR018721">
    <property type="entry name" value="DUF2252"/>
</dbReference>
<feature type="compositionally biased region" description="Low complexity" evidence="1">
    <location>
        <begin position="29"/>
        <end position="53"/>
    </location>
</feature>
<evidence type="ECO:0000313" key="3">
    <source>
        <dbReference type="Proteomes" id="UP000006461"/>
    </source>
</evidence>
<accession>I4EXV9</accession>
<reference evidence="2 3" key="1">
    <citation type="journal article" date="2012" name="J. Bacteriol.">
        <title>Genome Sequence of Radiation-Resistant Modestobacter marinus Strain BC501, a Representative Actinobacterium That Thrives on Calcareous Stone Surfaces.</title>
        <authorList>
            <person name="Normand P."/>
            <person name="Gury J."/>
            <person name="Pujic P."/>
            <person name="Chouaia B."/>
            <person name="Crotti E."/>
            <person name="Brusetti L."/>
            <person name="Daffonchio D."/>
            <person name="Vacherie B."/>
            <person name="Barbe V."/>
            <person name="Medigue C."/>
            <person name="Calteau A."/>
            <person name="Ghodhbane-Gtari F."/>
            <person name="Essoussi I."/>
            <person name="Nouioui I."/>
            <person name="Abbassi-Ghozzi I."/>
            <person name="Gtari M."/>
        </authorList>
    </citation>
    <scope>NUCLEOTIDE SEQUENCE [LARGE SCALE GENOMIC DNA]</scope>
    <source>
        <strain evidence="3">BC 501</strain>
    </source>
</reference>
<dbReference type="AlphaFoldDB" id="I4EXV9"/>
<dbReference type="Proteomes" id="UP000006461">
    <property type="component" value="Chromosome"/>
</dbReference>
<proteinExistence type="predicted"/>
<dbReference type="STRING" id="477641.MODMU_2793"/>
<evidence type="ECO:0008006" key="4">
    <source>
        <dbReference type="Google" id="ProtNLM"/>
    </source>
</evidence>
<dbReference type="EMBL" id="FO203431">
    <property type="protein sequence ID" value="CCH88222.1"/>
    <property type="molecule type" value="Genomic_DNA"/>
</dbReference>
<dbReference type="eggNOG" id="COG4320">
    <property type="taxonomic scope" value="Bacteria"/>
</dbReference>
<dbReference type="KEGG" id="mmar:MODMU_2793"/>
<evidence type="ECO:0000256" key="1">
    <source>
        <dbReference type="SAM" id="MobiDB-lite"/>
    </source>
</evidence>
<feature type="compositionally biased region" description="Polar residues" evidence="1">
    <location>
        <begin position="1"/>
        <end position="12"/>
    </location>
</feature>
<gene>
    <name evidence="2" type="ordered locus">MODMU_2793</name>
</gene>
<evidence type="ECO:0000313" key="2">
    <source>
        <dbReference type="EMBL" id="CCH88222.1"/>
    </source>
</evidence>
<dbReference type="HOGENOM" id="CLU_032121_0_0_11"/>
<dbReference type="PANTHER" id="PTHR39441">
    <property type="entry name" value="DUF2252 DOMAIN-CONTAINING PROTEIN"/>
    <property type="match status" value="1"/>
</dbReference>
<name>I4EXV9_MODI5</name>
<keyword evidence="3" id="KW-1185">Reference proteome</keyword>
<feature type="compositionally biased region" description="Basic and acidic residues" evidence="1">
    <location>
        <begin position="59"/>
        <end position="99"/>
    </location>
</feature>
<protein>
    <recommendedName>
        <fullName evidence="4">DUF2252 domain-containing protein</fullName>
    </recommendedName>
</protein>
<dbReference type="OrthoDB" id="1491115at2"/>
<dbReference type="Pfam" id="PF10009">
    <property type="entry name" value="DUF2252"/>
    <property type="match status" value="1"/>
</dbReference>
<dbReference type="OMA" id="IFLGWHT"/>
<organism evidence="2 3">
    <name type="scientific">Modestobacter italicus (strain DSM 44449 / CECT 9708 / BC 501)</name>
    <dbReference type="NCBI Taxonomy" id="2732864"/>
    <lineage>
        <taxon>Bacteria</taxon>
        <taxon>Bacillati</taxon>
        <taxon>Actinomycetota</taxon>
        <taxon>Actinomycetes</taxon>
        <taxon>Geodermatophilales</taxon>
        <taxon>Geodermatophilaceae</taxon>
        <taxon>Modestobacter</taxon>
    </lineage>
</organism>
<sequence length="526" mass="56756">MSRSTTRGTSRNGAVPTKRTRRPAGGASVAPAPRRATDPAVPTPPTAVVAPTVEGQLEAVERAVPHQTRDERVARGKAARSEVPRESHAGFRPAADRSDPVSLLEGQGTTRVPELLPIRYGRMASSPFAYYRGAALPMAADLAPTPRSGLPVQLCGDAHLANFGVFASPERNLVFDLNDFDETLPGPWEWDVKRLAASLEIAGRSRDFPARTRRRIVEAAVARYRKAMRAFAGMTALEVWYAHADLDTVGAVADVSLAARQRKALARGGAKARTKDNLGALSRFARIEDGEARLVAAPPLIVPLRDLIPDPAEVASTEQMLAALMRTYAQTLPPERRVLLERHTMVDMARKVVGVGSVGTRSWMILLLEDGVAPLFLQAKEAGPSVLEEYAGTSAFANCGERVVVGQRLMQAASDIFLGWVQSPGFDGRPRDFYIRQLRDWKGSAEVEQMVPAGMRAYGEICGWTLARAHARSGDRVAIAAYLGKGPEFDVAIGEFADAYADQNERDHAALVAAIASGRIVAEADV</sequence>
<dbReference type="PANTHER" id="PTHR39441:SF1">
    <property type="entry name" value="DUF2252 DOMAIN-CONTAINING PROTEIN"/>
    <property type="match status" value="1"/>
</dbReference>
<feature type="region of interest" description="Disordered" evidence="1">
    <location>
        <begin position="1"/>
        <end position="104"/>
    </location>
</feature>
<dbReference type="PATRIC" id="fig|477641.3.peg.2652"/>